<comment type="caution">
    <text evidence="2">The sequence shown here is derived from an EMBL/GenBank/DDBJ whole genome shotgun (WGS) entry which is preliminary data.</text>
</comment>
<protein>
    <recommendedName>
        <fullName evidence="4">YMGG-like Gly-zipper domain-containing protein</fullName>
    </recommendedName>
</protein>
<reference evidence="2" key="1">
    <citation type="submission" date="2020-07" db="EMBL/GenBank/DDBJ databases">
        <title>Huge and variable diversity of episymbiotic CPR bacteria and DPANN archaea in groundwater ecosystems.</title>
        <authorList>
            <person name="He C.Y."/>
            <person name="Keren R."/>
            <person name="Whittaker M."/>
            <person name="Farag I.F."/>
            <person name="Doudna J."/>
            <person name="Cate J.H.D."/>
            <person name="Banfield J.F."/>
        </authorList>
    </citation>
    <scope>NUCLEOTIDE SEQUENCE</scope>
    <source>
        <strain evidence="2">NC_groundwater_580_Pr5_B-0.1um_64_19</strain>
    </source>
</reference>
<proteinExistence type="predicted"/>
<dbReference type="EMBL" id="JACPNR010000004">
    <property type="protein sequence ID" value="MBI2677454.1"/>
    <property type="molecule type" value="Genomic_DNA"/>
</dbReference>
<feature type="signal peptide" evidence="1">
    <location>
        <begin position="1"/>
        <end position="21"/>
    </location>
</feature>
<evidence type="ECO:0000313" key="2">
    <source>
        <dbReference type="EMBL" id="MBI2677454.1"/>
    </source>
</evidence>
<organism evidence="2 3">
    <name type="scientific">Candidatus Korobacter versatilis</name>
    <dbReference type="NCBI Taxonomy" id="658062"/>
    <lineage>
        <taxon>Bacteria</taxon>
        <taxon>Pseudomonadati</taxon>
        <taxon>Acidobacteriota</taxon>
        <taxon>Terriglobia</taxon>
        <taxon>Terriglobales</taxon>
        <taxon>Candidatus Korobacteraceae</taxon>
        <taxon>Candidatus Korobacter</taxon>
    </lineage>
</organism>
<evidence type="ECO:0000256" key="1">
    <source>
        <dbReference type="SAM" id="SignalP"/>
    </source>
</evidence>
<evidence type="ECO:0000313" key="3">
    <source>
        <dbReference type="Proteomes" id="UP000779809"/>
    </source>
</evidence>
<accession>A0A932A8F4</accession>
<evidence type="ECO:0008006" key="4">
    <source>
        <dbReference type="Google" id="ProtNLM"/>
    </source>
</evidence>
<keyword evidence="1" id="KW-0732">Signal</keyword>
<dbReference type="Proteomes" id="UP000779809">
    <property type="component" value="Unassembled WGS sequence"/>
</dbReference>
<dbReference type="AlphaFoldDB" id="A0A932A8F4"/>
<name>A0A932A8F4_9BACT</name>
<sequence>MMKKNLALLALFTLVTMTAVAQEELSLPAGTGVKMKLETAISTSTTKVGDSFAGRITEPVMLNGKEVIPVGATVQGHVARITEPRRVKGVPTIGINPDVITMPTGEKYTINAAVVDTPKGTGTSVNDEGEIKGRGHDKRDLLVAGAGVGSGVGIGAAAAGGKGALIGAVIGGAAAATHWLWRKHSAELPAGTEITMELSRPMQLNTGASGR</sequence>
<gene>
    <name evidence="2" type="ORF">HYX28_01590</name>
</gene>
<feature type="chain" id="PRO_5036674993" description="YMGG-like Gly-zipper domain-containing protein" evidence="1">
    <location>
        <begin position="22"/>
        <end position="211"/>
    </location>
</feature>